<evidence type="ECO:0000256" key="4">
    <source>
        <dbReference type="SAM" id="MobiDB-lite"/>
    </source>
</evidence>
<dbReference type="Pfam" id="PF04278">
    <property type="entry name" value="Tic22"/>
    <property type="match status" value="1"/>
</dbReference>
<keyword evidence="3" id="KW-0934">Plastid</keyword>
<dbReference type="Proteomes" id="UP001632038">
    <property type="component" value="Unassembled WGS sequence"/>
</dbReference>
<dbReference type="PANTHER" id="PTHR35138">
    <property type="entry name" value="OS01G0225300 PROTEIN"/>
    <property type="match status" value="1"/>
</dbReference>
<evidence type="ECO:0000313" key="5">
    <source>
        <dbReference type="EMBL" id="KAL3652413.1"/>
    </source>
</evidence>
<protein>
    <submittedName>
        <fullName evidence="5">Uncharacterized protein</fullName>
    </submittedName>
</protein>
<evidence type="ECO:0000256" key="2">
    <source>
        <dbReference type="ARBA" id="ARBA00022528"/>
    </source>
</evidence>
<feature type="region of interest" description="Disordered" evidence="4">
    <location>
        <begin position="62"/>
        <end position="99"/>
    </location>
</feature>
<gene>
    <name evidence="5" type="ORF">CASFOL_002094</name>
</gene>
<name>A0ABD3EDL8_9LAMI</name>
<comment type="subcellular location">
    <subcellularLocation>
        <location evidence="1">Plastid</location>
        <location evidence="1">Chloroplast</location>
    </subcellularLocation>
</comment>
<keyword evidence="2" id="KW-0150">Chloroplast</keyword>
<accession>A0ABD3EDL8</accession>
<dbReference type="GO" id="GO:0009507">
    <property type="term" value="C:chloroplast"/>
    <property type="evidence" value="ECO:0007669"/>
    <property type="project" value="UniProtKB-SubCell"/>
</dbReference>
<reference evidence="6" key="1">
    <citation type="journal article" date="2024" name="IScience">
        <title>Strigolactones Initiate the Formation of Haustorium-like Structures in Castilleja.</title>
        <authorList>
            <person name="Buerger M."/>
            <person name="Peterson D."/>
            <person name="Chory J."/>
        </authorList>
    </citation>
    <scope>NUCLEOTIDE SEQUENCE [LARGE SCALE GENOMIC DNA]</scope>
</reference>
<dbReference type="PANTHER" id="PTHR35138:SF1">
    <property type="entry name" value="MYB-LIKE DOMAIN-CONTAINING PROTEIN"/>
    <property type="match status" value="1"/>
</dbReference>
<sequence>MVTVVNPRDGGGGVNPVAHISSFFRTSLTRFSYLLNLKPPSPPRLSFKIETPLLLHSPLSLPSSSETFQSDSLSSNPSETRSRPSPKPGPEFPSGTRISTVRGAKRTPDWLKEMFAATQSIKNDTGSRFFVNWGDAVSYLEEHYIPNGVVRNCDLDSVYEHLKEKPHLVQFVSNENQVKAANKLLKPVARGGYGKMKLDGIPVFTSQNLDLVIKTTNGIKRYTPYFFDKILLDNILETSVDSYFQSLIVRRYNQRLGDDHSQSDEEVEETEQNTWDLPEVQEALHEVSEDMSLSDIPLNLLSKLAQNEVLYAVDKVLLGNRWLRKAIGIQPKFPYVVDSFKRKSAASFLKANKSPVKSSQSEFDNTHEKQAQVSDFQFPFGDWLTHPWLNKQEKQQSLLDTRRREEEVKQSHFLPKVTIVDISTENPDLRNGSSSGMTRRGLLEGLEQEDQLGPTCTESKVDERDPLFVADIDELTAWYSDPKGF</sequence>
<evidence type="ECO:0000313" key="6">
    <source>
        <dbReference type="Proteomes" id="UP001632038"/>
    </source>
</evidence>
<dbReference type="InterPro" id="IPR007378">
    <property type="entry name" value="Tic22-like"/>
</dbReference>
<proteinExistence type="predicted"/>
<evidence type="ECO:0000256" key="1">
    <source>
        <dbReference type="ARBA" id="ARBA00004229"/>
    </source>
</evidence>
<dbReference type="AlphaFoldDB" id="A0ABD3EDL8"/>
<feature type="compositionally biased region" description="Polar residues" evidence="4">
    <location>
        <begin position="66"/>
        <end position="79"/>
    </location>
</feature>
<keyword evidence="6" id="KW-1185">Reference proteome</keyword>
<evidence type="ECO:0000256" key="3">
    <source>
        <dbReference type="ARBA" id="ARBA00022640"/>
    </source>
</evidence>
<organism evidence="5 6">
    <name type="scientific">Castilleja foliolosa</name>
    <dbReference type="NCBI Taxonomy" id="1961234"/>
    <lineage>
        <taxon>Eukaryota</taxon>
        <taxon>Viridiplantae</taxon>
        <taxon>Streptophyta</taxon>
        <taxon>Embryophyta</taxon>
        <taxon>Tracheophyta</taxon>
        <taxon>Spermatophyta</taxon>
        <taxon>Magnoliopsida</taxon>
        <taxon>eudicotyledons</taxon>
        <taxon>Gunneridae</taxon>
        <taxon>Pentapetalae</taxon>
        <taxon>asterids</taxon>
        <taxon>lamiids</taxon>
        <taxon>Lamiales</taxon>
        <taxon>Orobanchaceae</taxon>
        <taxon>Pedicularideae</taxon>
        <taxon>Castillejinae</taxon>
        <taxon>Castilleja</taxon>
    </lineage>
</organism>
<dbReference type="EMBL" id="JAVIJP010000005">
    <property type="protein sequence ID" value="KAL3652413.1"/>
    <property type="molecule type" value="Genomic_DNA"/>
</dbReference>
<comment type="caution">
    <text evidence="5">The sequence shown here is derived from an EMBL/GenBank/DDBJ whole genome shotgun (WGS) entry which is preliminary data.</text>
</comment>